<dbReference type="EMBL" id="BMOD01000002">
    <property type="protein sequence ID" value="GGJ23567.1"/>
    <property type="molecule type" value="Genomic_DNA"/>
</dbReference>
<dbReference type="InterPro" id="IPR011856">
    <property type="entry name" value="tRNA_endonuc-like_dom_sf"/>
</dbReference>
<proteinExistence type="predicted"/>
<accession>A0ABQ2CWR8</accession>
<organism evidence="1 2">
    <name type="scientific">Deinococcus roseus</name>
    <dbReference type="NCBI Taxonomy" id="392414"/>
    <lineage>
        <taxon>Bacteria</taxon>
        <taxon>Thermotogati</taxon>
        <taxon>Deinococcota</taxon>
        <taxon>Deinococci</taxon>
        <taxon>Deinococcales</taxon>
        <taxon>Deinococcaceae</taxon>
        <taxon>Deinococcus</taxon>
    </lineage>
</organism>
<dbReference type="RefSeq" id="WP_189000002.1">
    <property type="nucleotide sequence ID" value="NZ_BMOD01000002.1"/>
</dbReference>
<evidence type="ECO:0008006" key="3">
    <source>
        <dbReference type="Google" id="ProtNLM"/>
    </source>
</evidence>
<name>A0ABQ2CWR8_9DEIO</name>
<comment type="caution">
    <text evidence="1">The sequence shown here is derived from an EMBL/GenBank/DDBJ whole genome shotgun (WGS) entry which is preliminary data.</text>
</comment>
<sequence>MKATSSLSAARILEGHRLGLLDRELAVYAEVSLATVKRYRSKLGLSANCTRNQLGQTGEAFLKQEAEHRGLHAEASISGAAFDLRIDGLRVEVKTSETKQGEAFRFRLQEKRVSHYGQYQYTKSYQEDCDVLALVCMDQETGETTVYFIESQFAPHDIRIKPNDPTCVYHAFKDDWGLFA</sequence>
<evidence type="ECO:0000313" key="2">
    <source>
        <dbReference type="Proteomes" id="UP000632222"/>
    </source>
</evidence>
<protein>
    <recommendedName>
        <fullName evidence="3">PD(D/E)XK endonuclease domain-containing protein</fullName>
    </recommendedName>
</protein>
<dbReference type="Proteomes" id="UP000632222">
    <property type="component" value="Unassembled WGS sequence"/>
</dbReference>
<gene>
    <name evidence="1" type="ORF">GCM10008938_07170</name>
</gene>
<keyword evidence="2" id="KW-1185">Reference proteome</keyword>
<reference evidence="2" key="1">
    <citation type="journal article" date="2019" name="Int. J. Syst. Evol. Microbiol.">
        <title>The Global Catalogue of Microorganisms (GCM) 10K type strain sequencing project: providing services to taxonomists for standard genome sequencing and annotation.</title>
        <authorList>
            <consortium name="The Broad Institute Genomics Platform"/>
            <consortium name="The Broad Institute Genome Sequencing Center for Infectious Disease"/>
            <person name="Wu L."/>
            <person name="Ma J."/>
        </authorList>
    </citation>
    <scope>NUCLEOTIDE SEQUENCE [LARGE SCALE GENOMIC DNA]</scope>
    <source>
        <strain evidence="2">JCM 14370</strain>
    </source>
</reference>
<evidence type="ECO:0000313" key="1">
    <source>
        <dbReference type="EMBL" id="GGJ23567.1"/>
    </source>
</evidence>
<dbReference type="Gene3D" id="3.40.1350.10">
    <property type="match status" value="1"/>
</dbReference>